<organism evidence="2 3">
    <name type="scientific">Periconia macrospinosa</name>
    <dbReference type="NCBI Taxonomy" id="97972"/>
    <lineage>
        <taxon>Eukaryota</taxon>
        <taxon>Fungi</taxon>
        <taxon>Dikarya</taxon>
        <taxon>Ascomycota</taxon>
        <taxon>Pezizomycotina</taxon>
        <taxon>Dothideomycetes</taxon>
        <taxon>Pleosporomycetidae</taxon>
        <taxon>Pleosporales</taxon>
        <taxon>Massarineae</taxon>
        <taxon>Periconiaceae</taxon>
        <taxon>Periconia</taxon>
    </lineage>
</organism>
<dbReference type="SUPFAM" id="SSF53474">
    <property type="entry name" value="alpha/beta-Hydrolases"/>
    <property type="match status" value="1"/>
</dbReference>
<keyword evidence="2" id="KW-0378">Hydrolase</keyword>
<keyword evidence="3" id="KW-1185">Reference proteome</keyword>
<dbReference type="InterPro" id="IPR029058">
    <property type="entry name" value="AB_hydrolase_fold"/>
</dbReference>
<evidence type="ECO:0000259" key="1">
    <source>
        <dbReference type="Pfam" id="PF01738"/>
    </source>
</evidence>
<dbReference type="STRING" id="97972.A0A2V1DP98"/>
<evidence type="ECO:0000313" key="2">
    <source>
        <dbReference type="EMBL" id="PVH99976.1"/>
    </source>
</evidence>
<dbReference type="OrthoDB" id="1393670at2759"/>
<evidence type="ECO:0000313" key="3">
    <source>
        <dbReference type="Proteomes" id="UP000244855"/>
    </source>
</evidence>
<dbReference type="EMBL" id="KZ805381">
    <property type="protein sequence ID" value="PVH99976.1"/>
    <property type="molecule type" value="Genomic_DNA"/>
</dbReference>
<name>A0A2V1DP98_9PLEO</name>
<dbReference type="PANTHER" id="PTHR17630">
    <property type="entry name" value="DIENELACTONE HYDROLASE"/>
    <property type="match status" value="1"/>
</dbReference>
<dbReference type="Proteomes" id="UP000244855">
    <property type="component" value="Unassembled WGS sequence"/>
</dbReference>
<accession>A0A2V1DP98</accession>
<dbReference type="Pfam" id="PF01738">
    <property type="entry name" value="DLH"/>
    <property type="match status" value="1"/>
</dbReference>
<dbReference type="AlphaFoldDB" id="A0A2V1DP98"/>
<feature type="domain" description="Dienelactone hydrolase" evidence="1">
    <location>
        <begin position="38"/>
        <end position="256"/>
    </location>
</feature>
<gene>
    <name evidence="2" type="ORF">DM02DRAFT_563740</name>
</gene>
<dbReference type="Gene3D" id="3.40.50.1820">
    <property type="entry name" value="alpha/beta hydrolase"/>
    <property type="match status" value="1"/>
</dbReference>
<dbReference type="PANTHER" id="PTHR17630:SF44">
    <property type="entry name" value="PROTEIN AIM2"/>
    <property type="match status" value="1"/>
</dbReference>
<proteinExistence type="predicted"/>
<dbReference type="GO" id="GO:0016787">
    <property type="term" value="F:hydrolase activity"/>
    <property type="evidence" value="ECO:0007669"/>
    <property type="project" value="UniProtKB-KW"/>
</dbReference>
<protein>
    <submittedName>
        <fullName evidence="2">Dienelactone hydrolase</fullName>
    </submittedName>
</protein>
<reference evidence="2 3" key="1">
    <citation type="journal article" date="2018" name="Sci. Rep.">
        <title>Comparative genomics provides insights into the lifestyle and reveals functional heterogeneity of dark septate endophytic fungi.</title>
        <authorList>
            <person name="Knapp D.G."/>
            <person name="Nemeth J.B."/>
            <person name="Barry K."/>
            <person name="Hainaut M."/>
            <person name="Henrissat B."/>
            <person name="Johnson J."/>
            <person name="Kuo A."/>
            <person name="Lim J.H.P."/>
            <person name="Lipzen A."/>
            <person name="Nolan M."/>
            <person name="Ohm R.A."/>
            <person name="Tamas L."/>
            <person name="Grigoriev I.V."/>
            <person name="Spatafora J.W."/>
            <person name="Nagy L.G."/>
            <person name="Kovacs G.M."/>
        </authorList>
    </citation>
    <scope>NUCLEOTIDE SEQUENCE [LARGE SCALE GENOMIC DNA]</scope>
    <source>
        <strain evidence="2 3">DSE2036</strain>
    </source>
</reference>
<sequence length="262" mass="29052">MNREETDPFLAKPADFCCLKGTIHSGEAQGTIETIDGIPTYIATPDAATANGNILLYFPDAFGLQGNAFLLMDAFAACGYLTLGVDYFLGDGVGKHSDSPLSDPNFDFEVWKTKHLTASEVVAAKWIEGVQAKYGKHDDVKYAAVGYCWGARFVCAQLSKTGLCRVGAIAHPSFMKESHVTGLNAPIFFAAPNTDALFPAEQRSRAVEIMTEDKKSFNMRIFQNVDHGFATRPQLSIPYEKWAKEQCFKNFVDWFEFWLSID</sequence>
<dbReference type="InterPro" id="IPR002925">
    <property type="entry name" value="Dienelactn_hydro"/>
</dbReference>